<protein>
    <submittedName>
        <fullName evidence="1">Uncharacterized protein</fullName>
    </submittedName>
</protein>
<dbReference type="AlphaFoldDB" id="A0A0F9IXP2"/>
<accession>A0A0F9IXP2</accession>
<proteinExistence type="predicted"/>
<evidence type="ECO:0000313" key="1">
    <source>
        <dbReference type="EMBL" id="KKM62113.1"/>
    </source>
</evidence>
<reference evidence="1" key="1">
    <citation type="journal article" date="2015" name="Nature">
        <title>Complex archaea that bridge the gap between prokaryotes and eukaryotes.</title>
        <authorList>
            <person name="Spang A."/>
            <person name="Saw J.H."/>
            <person name="Jorgensen S.L."/>
            <person name="Zaremba-Niedzwiedzka K."/>
            <person name="Martijn J."/>
            <person name="Lind A.E."/>
            <person name="van Eijk R."/>
            <person name="Schleper C."/>
            <person name="Guy L."/>
            <person name="Ettema T.J."/>
        </authorList>
    </citation>
    <scope>NUCLEOTIDE SEQUENCE</scope>
</reference>
<dbReference type="EMBL" id="LAZR01011361">
    <property type="protein sequence ID" value="KKM62113.1"/>
    <property type="molecule type" value="Genomic_DNA"/>
</dbReference>
<comment type="caution">
    <text evidence="1">The sequence shown here is derived from an EMBL/GenBank/DDBJ whole genome shotgun (WGS) entry which is preliminary data.</text>
</comment>
<name>A0A0F9IXP2_9ZZZZ</name>
<gene>
    <name evidence="1" type="ORF">LCGC14_1524930</name>
</gene>
<organism evidence="1">
    <name type="scientific">marine sediment metagenome</name>
    <dbReference type="NCBI Taxonomy" id="412755"/>
    <lineage>
        <taxon>unclassified sequences</taxon>
        <taxon>metagenomes</taxon>
        <taxon>ecological metagenomes</taxon>
    </lineage>
</organism>
<sequence>MPEIHQPIQLPQSMIVWWCPDCGMYTREPEGECPAMCDWPSGRAVRQLRRRGYICTLCPYQDVYMKKADFIGHLAQSRSTYRERRYET</sequence>